<dbReference type="Gene3D" id="3.10.450.50">
    <property type="match status" value="1"/>
</dbReference>
<dbReference type="OrthoDB" id="4427703at2"/>
<accession>A0A839RJP7</accession>
<feature type="region of interest" description="Disordered" evidence="1">
    <location>
        <begin position="159"/>
        <end position="180"/>
    </location>
</feature>
<feature type="compositionally biased region" description="Acidic residues" evidence="1">
    <location>
        <begin position="164"/>
        <end position="180"/>
    </location>
</feature>
<feature type="chain" id="PRO_5032872532" description="DUF4878 domain-containing protein" evidence="2">
    <location>
        <begin position="39"/>
        <end position="180"/>
    </location>
</feature>
<reference evidence="3 4" key="1">
    <citation type="submission" date="2020-08" db="EMBL/GenBank/DDBJ databases">
        <title>Sequencing the genomes of 1000 actinobacteria strains.</title>
        <authorList>
            <person name="Klenk H.-P."/>
        </authorList>
    </citation>
    <scope>NUCLEOTIDE SEQUENCE [LARGE SCALE GENOMIC DNA]</scope>
    <source>
        <strain evidence="3 4">DSM 45258</strain>
    </source>
</reference>
<dbReference type="AlphaFoldDB" id="A0A839RJP7"/>
<dbReference type="InterPro" id="IPR032710">
    <property type="entry name" value="NTF2-like_dom_sf"/>
</dbReference>
<protein>
    <recommendedName>
        <fullName evidence="5">DUF4878 domain-containing protein</fullName>
    </recommendedName>
</protein>
<dbReference type="Proteomes" id="UP000567922">
    <property type="component" value="Unassembled WGS sequence"/>
</dbReference>
<keyword evidence="4" id="KW-1185">Reference proteome</keyword>
<evidence type="ECO:0000256" key="2">
    <source>
        <dbReference type="SAM" id="SignalP"/>
    </source>
</evidence>
<organism evidence="3 4">
    <name type="scientific">Hoyosella altamirensis</name>
    <dbReference type="NCBI Taxonomy" id="616997"/>
    <lineage>
        <taxon>Bacteria</taxon>
        <taxon>Bacillati</taxon>
        <taxon>Actinomycetota</taxon>
        <taxon>Actinomycetes</taxon>
        <taxon>Mycobacteriales</taxon>
        <taxon>Hoyosellaceae</taxon>
        <taxon>Hoyosella</taxon>
    </lineage>
</organism>
<feature type="signal peptide" evidence="2">
    <location>
        <begin position="1"/>
        <end position="38"/>
    </location>
</feature>
<sequence length="180" mass="19265">MTMRSRFSAPARKIGAGVAASALIAGSIGLAGSGLAAADTTEEDATNQEITEALSSYLDAANSFDYEGFVAATCEPEVEFMNELIGKLMNGADLEAVWDRAQEVRGEDAPQIEILDITDIVVEGDNATATVTTQLDEREPTTETVQLVLDEEAWKVCPDRSEIDVPDEEETVDEATTSDE</sequence>
<proteinExistence type="predicted"/>
<evidence type="ECO:0000313" key="4">
    <source>
        <dbReference type="Proteomes" id="UP000567922"/>
    </source>
</evidence>
<keyword evidence="2" id="KW-0732">Signal</keyword>
<dbReference type="SUPFAM" id="SSF54427">
    <property type="entry name" value="NTF2-like"/>
    <property type="match status" value="1"/>
</dbReference>
<comment type="caution">
    <text evidence="3">The sequence shown here is derived from an EMBL/GenBank/DDBJ whole genome shotgun (WGS) entry which is preliminary data.</text>
</comment>
<gene>
    <name evidence="3" type="ORF">FHU29_001061</name>
</gene>
<evidence type="ECO:0008006" key="5">
    <source>
        <dbReference type="Google" id="ProtNLM"/>
    </source>
</evidence>
<name>A0A839RJP7_9ACTN</name>
<dbReference type="EMBL" id="JACHWS010000001">
    <property type="protein sequence ID" value="MBB3036627.1"/>
    <property type="molecule type" value="Genomic_DNA"/>
</dbReference>
<dbReference type="RefSeq" id="WP_064440953.1">
    <property type="nucleotide sequence ID" value="NZ_BDDI01000010.1"/>
</dbReference>
<evidence type="ECO:0000256" key="1">
    <source>
        <dbReference type="SAM" id="MobiDB-lite"/>
    </source>
</evidence>
<evidence type="ECO:0000313" key="3">
    <source>
        <dbReference type="EMBL" id="MBB3036627.1"/>
    </source>
</evidence>